<comment type="caution">
    <text evidence="2">The sequence shown here is derived from an EMBL/GenBank/DDBJ whole genome shotgun (WGS) entry which is preliminary data.</text>
</comment>
<sequence length="215" mass="25002">MGIISELRQKVKNVMEQYVETKERFNDEIERIENEITKHSEAIKEARNVLELKVMELEDTTEEERQIEEDAGAIKRLTERLELVKRGKRQALASIVPSVKSYLHTKREAVKDEIEAQRDVINRKRAELLKEIKTLYAIDAKAKKLFAELYAIVEENGERVPYGNGSFVEGRIRVSDDWTYSGKDSFAAESLTVPYWMVHDAKEGIIPQPLRKYFE</sequence>
<gene>
    <name evidence="2" type="ORF">DLM86_31485</name>
</gene>
<accession>A0A2V5KIB0</accession>
<evidence type="ECO:0000313" key="3">
    <source>
        <dbReference type="Proteomes" id="UP000247476"/>
    </source>
</evidence>
<reference evidence="2 3" key="1">
    <citation type="submission" date="2018-05" db="EMBL/GenBank/DDBJ databases">
        <title>Paenibacillus flagellatus sp. nov., isolated from selenium mineral soil.</title>
        <authorList>
            <person name="Dai X."/>
        </authorList>
    </citation>
    <scope>NUCLEOTIDE SEQUENCE [LARGE SCALE GENOMIC DNA]</scope>
    <source>
        <strain evidence="2 3">DXL2</strain>
    </source>
</reference>
<evidence type="ECO:0000256" key="1">
    <source>
        <dbReference type="SAM" id="Coils"/>
    </source>
</evidence>
<evidence type="ECO:0000313" key="2">
    <source>
        <dbReference type="EMBL" id="PYI49947.1"/>
    </source>
</evidence>
<dbReference type="Proteomes" id="UP000247476">
    <property type="component" value="Unassembled WGS sequence"/>
</dbReference>
<name>A0A2V5KIB0_9BACL</name>
<keyword evidence="1" id="KW-0175">Coiled coil</keyword>
<dbReference type="RefSeq" id="WP_146250341.1">
    <property type="nucleotide sequence ID" value="NZ_QJVJ01000029.1"/>
</dbReference>
<dbReference type="EMBL" id="QJVJ01000029">
    <property type="protein sequence ID" value="PYI49947.1"/>
    <property type="molecule type" value="Genomic_DNA"/>
</dbReference>
<keyword evidence="3" id="KW-1185">Reference proteome</keyword>
<feature type="coiled-coil region" evidence="1">
    <location>
        <begin position="4"/>
        <end position="63"/>
    </location>
</feature>
<dbReference type="AlphaFoldDB" id="A0A2V5KIB0"/>
<organism evidence="2 3">
    <name type="scientific">Paenibacillus flagellatus</name>
    <dbReference type="NCBI Taxonomy" id="2211139"/>
    <lineage>
        <taxon>Bacteria</taxon>
        <taxon>Bacillati</taxon>
        <taxon>Bacillota</taxon>
        <taxon>Bacilli</taxon>
        <taxon>Bacillales</taxon>
        <taxon>Paenibacillaceae</taxon>
        <taxon>Paenibacillus</taxon>
    </lineage>
</organism>
<proteinExistence type="predicted"/>
<protein>
    <submittedName>
        <fullName evidence="2">Uncharacterized protein</fullName>
    </submittedName>
</protein>